<feature type="compositionally biased region" description="Polar residues" evidence="1">
    <location>
        <begin position="57"/>
        <end position="68"/>
    </location>
</feature>
<dbReference type="Proteomes" id="UP000287651">
    <property type="component" value="Unassembled WGS sequence"/>
</dbReference>
<accession>A0A426Z6Y9</accession>
<protein>
    <submittedName>
        <fullName evidence="2">Uncharacterized protein</fullName>
    </submittedName>
</protein>
<dbReference type="EMBL" id="AMZH03008088">
    <property type="protein sequence ID" value="RRT59747.1"/>
    <property type="molecule type" value="Genomic_DNA"/>
</dbReference>
<proteinExistence type="predicted"/>
<evidence type="ECO:0000313" key="2">
    <source>
        <dbReference type="EMBL" id="RRT59747.1"/>
    </source>
</evidence>
<sequence length="286" mass="31404">MSESQSRRFIPSLAKLIPRAGSGSSGGTSSAGRFTSHESLGWPYRHRFSFSAPPTNPIKNTPGNTKQAGSARRRPRDTHRDRTGRRTRRHLGPTRRHQRGQRKNNNTDISNIIRESEREKEGKGTVGEGADDAGAAAAIVLEDLFDGAGGGRDGADFHDAAGLRSGGVRVRHYGSPEEERAHAENNRSGSVLAIDARKTAPIYLEAEGERGRGNKSPSQQKQLQEEIRHSPDSGVLQLRCSLHFGEITVGGPVESSGQPPQVLVPSIVQYSRRYHRPQVKKERYQH</sequence>
<name>A0A426Z6Y9_ENSVE</name>
<feature type="compositionally biased region" description="Basic and acidic residues" evidence="1">
    <location>
        <begin position="114"/>
        <end position="123"/>
    </location>
</feature>
<reference evidence="2 3" key="1">
    <citation type="journal article" date="2014" name="Agronomy (Basel)">
        <title>A Draft Genome Sequence for Ensete ventricosum, the Drought-Tolerant Tree Against Hunger.</title>
        <authorList>
            <person name="Harrison J."/>
            <person name="Moore K.A."/>
            <person name="Paszkiewicz K."/>
            <person name="Jones T."/>
            <person name="Grant M."/>
            <person name="Ambacheew D."/>
            <person name="Muzemil S."/>
            <person name="Studholme D.J."/>
        </authorList>
    </citation>
    <scope>NUCLEOTIDE SEQUENCE [LARGE SCALE GENOMIC DNA]</scope>
</reference>
<evidence type="ECO:0000313" key="3">
    <source>
        <dbReference type="Proteomes" id="UP000287651"/>
    </source>
</evidence>
<feature type="region of interest" description="Disordered" evidence="1">
    <location>
        <begin position="206"/>
        <end position="232"/>
    </location>
</feature>
<dbReference type="AlphaFoldDB" id="A0A426Z6Y9"/>
<evidence type="ECO:0000256" key="1">
    <source>
        <dbReference type="SAM" id="MobiDB-lite"/>
    </source>
</evidence>
<feature type="region of interest" description="Disordered" evidence="1">
    <location>
        <begin position="1"/>
        <end position="130"/>
    </location>
</feature>
<organism evidence="2 3">
    <name type="scientific">Ensete ventricosum</name>
    <name type="common">Abyssinian banana</name>
    <name type="synonym">Musa ensete</name>
    <dbReference type="NCBI Taxonomy" id="4639"/>
    <lineage>
        <taxon>Eukaryota</taxon>
        <taxon>Viridiplantae</taxon>
        <taxon>Streptophyta</taxon>
        <taxon>Embryophyta</taxon>
        <taxon>Tracheophyta</taxon>
        <taxon>Spermatophyta</taxon>
        <taxon>Magnoliopsida</taxon>
        <taxon>Liliopsida</taxon>
        <taxon>Zingiberales</taxon>
        <taxon>Musaceae</taxon>
        <taxon>Ensete</taxon>
    </lineage>
</organism>
<comment type="caution">
    <text evidence="2">The sequence shown here is derived from an EMBL/GenBank/DDBJ whole genome shotgun (WGS) entry which is preliminary data.</text>
</comment>
<gene>
    <name evidence="2" type="ORF">B296_00006424</name>
</gene>
<feature type="compositionally biased region" description="Basic residues" evidence="1">
    <location>
        <begin position="71"/>
        <end position="102"/>
    </location>
</feature>